<dbReference type="EMBL" id="QJJU01000002">
    <property type="protein sequence ID" value="PXX11892.1"/>
    <property type="molecule type" value="Genomic_DNA"/>
</dbReference>
<dbReference type="GO" id="GO:0003677">
    <property type="term" value="F:DNA binding"/>
    <property type="evidence" value="ECO:0007669"/>
    <property type="project" value="InterPro"/>
</dbReference>
<reference evidence="2 3" key="2">
    <citation type="submission" date="2018-06" db="EMBL/GenBank/DDBJ databases">
        <title>Sequencing of bacterial isolates from soil warming experiment in Harvard Forest, Massachusetts, USA.</title>
        <authorList>
            <person name="Deangelis K.PhD."/>
        </authorList>
    </citation>
    <scope>NUCLEOTIDE SEQUENCE [LARGE SCALE GENOMIC DNA]</scope>
    <source>
        <strain evidence="2 3">GAS496</strain>
    </source>
</reference>
<comment type="caution">
    <text evidence="2">The sequence shown here is derived from an EMBL/GenBank/DDBJ whole genome shotgun (WGS) entry which is preliminary data.</text>
</comment>
<dbReference type="GO" id="GO:0006310">
    <property type="term" value="P:DNA recombination"/>
    <property type="evidence" value="ECO:0007669"/>
    <property type="project" value="UniProtKB-KW"/>
</dbReference>
<reference evidence="3" key="1">
    <citation type="submission" date="2018-05" db="EMBL/GenBank/DDBJ databases">
        <authorList>
            <person name="Deangelis K."/>
            <person name="Huntemann M."/>
            <person name="Clum A."/>
            <person name="Pillay M."/>
            <person name="Palaniappan K."/>
            <person name="Varghese N."/>
            <person name="Mikhailova N."/>
            <person name="Stamatis D."/>
            <person name="Reddy T."/>
            <person name="Daum C."/>
            <person name="Shapiro N."/>
            <person name="Ivanova N."/>
            <person name="Kyrpides N."/>
            <person name="Woyke T."/>
        </authorList>
    </citation>
    <scope>NUCLEOTIDE SEQUENCE [LARGE SCALE GENOMIC DNA]</scope>
    <source>
        <strain evidence="3">GAS496</strain>
    </source>
</reference>
<keyword evidence="1" id="KW-0233">DNA recombination</keyword>
<dbReference type="InterPro" id="IPR013762">
    <property type="entry name" value="Integrase-like_cat_sf"/>
</dbReference>
<evidence type="ECO:0000256" key="1">
    <source>
        <dbReference type="ARBA" id="ARBA00023172"/>
    </source>
</evidence>
<organism evidence="2 3">
    <name type="scientific">Mycolicibacterium moriokaense</name>
    <dbReference type="NCBI Taxonomy" id="39691"/>
    <lineage>
        <taxon>Bacteria</taxon>
        <taxon>Bacillati</taxon>
        <taxon>Actinomycetota</taxon>
        <taxon>Actinomycetes</taxon>
        <taxon>Mycobacteriales</taxon>
        <taxon>Mycobacteriaceae</taxon>
        <taxon>Mycolicibacterium</taxon>
    </lineage>
</organism>
<evidence type="ECO:0000313" key="2">
    <source>
        <dbReference type="EMBL" id="PXX11892.1"/>
    </source>
</evidence>
<dbReference type="Gene3D" id="1.10.443.10">
    <property type="entry name" value="Intergrase catalytic core"/>
    <property type="match status" value="1"/>
</dbReference>
<name>A0A318HRA3_9MYCO</name>
<evidence type="ECO:0008006" key="4">
    <source>
        <dbReference type="Google" id="ProtNLM"/>
    </source>
</evidence>
<dbReference type="GO" id="GO:0015074">
    <property type="term" value="P:DNA integration"/>
    <property type="evidence" value="ECO:0007669"/>
    <property type="project" value="InterPro"/>
</dbReference>
<keyword evidence="3" id="KW-1185">Reference proteome</keyword>
<accession>A0A318HRA3</accession>
<dbReference type="Proteomes" id="UP000247781">
    <property type="component" value="Unassembled WGS sequence"/>
</dbReference>
<sequence length="140" mass="14506">MKLLLAMITASVVERPSRAYRGSRNLRAVQQLLGHSSVGTTEFYCAVDDSEIRAAMEAGQPPGDRTERSIRAHLTPAVAVMGIAAAGLGIGALFLADAPAGPAVVTPAVHHSTVLGRGNLPVAQLPTVAPVLPSRVRPPT</sequence>
<evidence type="ECO:0000313" key="3">
    <source>
        <dbReference type="Proteomes" id="UP000247781"/>
    </source>
</evidence>
<dbReference type="InterPro" id="IPR011010">
    <property type="entry name" value="DNA_brk_join_enz"/>
</dbReference>
<gene>
    <name evidence="2" type="ORF">C8E89_10216</name>
</gene>
<protein>
    <recommendedName>
        <fullName evidence="4">Tyr recombinase domain-containing protein</fullName>
    </recommendedName>
</protein>
<proteinExistence type="predicted"/>
<dbReference type="SUPFAM" id="SSF56349">
    <property type="entry name" value="DNA breaking-rejoining enzymes"/>
    <property type="match status" value="1"/>
</dbReference>
<dbReference type="AlphaFoldDB" id="A0A318HRA3"/>